<dbReference type="SUPFAM" id="SSF55729">
    <property type="entry name" value="Acyl-CoA N-acyltransferases (Nat)"/>
    <property type="match status" value="1"/>
</dbReference>
<dbReference type="HOGENOM" id="CLU_086503_7_0_1"/>
<dbReference type="CDD" id="cd04301">
    <property type="entry name" value="NAT_SF"/>
    <property type="match status" value="1"/>
</dbReference>
<dbReference type="GO" id="GO:0006048">
    <property type="term" value="P:UDP-N-acetylglucosamine biosynthetic process"/>
    <property type="evidence" value="ECO:0007669"/>
    <property type="project" value="UniProtKB-UniPathway"/>
</dbReference>
<dbReference type="Proteomes" id="UP000009084">
    <property type="component" value="Unassembled WGS sequence"/>
</dbReference>
<evidence type="ECO:0000313" key="2">
    <source>
        <dbReference type="EMBL" id="EER27887.1"/>
    </source>
</evidence>
<comment type="caution">
    <text evidence="2">The sequence shown here is derived from an EMBL/GenBank/DDBJ whole genome shotgun (WGS) entry which is preliminary data.</text>
</comment>
<feature type="domain" description="N-acetyltransferase" evidence="1">
    <location>
        <begin position="31"/>
        <end position="166"/>
    </location>
</feature>
<dbReference type="OrthoDB" id="2744543at2759"/>
<evidence type="ECO:0000313" key="3">
    <source>
        <dbReference type="Proteomes" id="UP000009084"/>
    </source>
</evidence>
<dbReference type="KEGG" id="cpw:9695527"/>
<keyword evidence="2" id="KW-0808">Transferase</keyword>
<sequence length="166" mass="18026">MEPPRPALPPGYHLVEGTPDAAAYCHLRTTSGLSPKTEEQARIALAGTWYMCYVTYTKPQSHKSADNFTDVGAGDHLEQIAEVVGMGRIIGDGGWYFLIADIATLPEHQRRGVGDAIMTRLVHCVRSRAPPGALVALFADPPGRRLYKRHGFEETAPGSLGMAIEL</sequence>
<dbReference type="Pfam" id="PF13508">
    <property type="entry name" value="Acetyltransf_7"/>
    <property type="match status" value="1"/>
</dbReference>
<reference evidence="2 3" key="1">
    <citation type="journal article" date="2009" name="Genome Res.">
        <title>Comparative genomic analyses of the human fungal pathogens Coccidioides and their relatives.</title>
        <authorList>
            <person name="Sharpton T.J."/>
            <person name="Stajich J.E."/>
            <person name="Rounsley S.D."/>
            <person name="Gardner M.J."/>
            <person name="Wortman J.R."/>
            <person name="Jordar V.S."/>
            <person name="Maiti R."/>
            <person name="Kodira C.D."/>
            <person name="Neafsey D.E."/>
            <person name="Zeng Q."/>
            <person name="Hung C.-Y."/>
            <person name="McMahan C."/>
            <person name="Muszewska A."/>
            <person name="Grynberg M."/>
            <person name="Mandel M.A."/>
            <person name="Kellner E.M."/>
            <person name="Barker B.M."/>
            <person name="Galgiani J.N."/>
            <person name="Orbach M.J."/>
            <person name="Kirkland T.N."/>
            <person name="Cole G.T."/>
            <person name="Henn M.R."/>
            <person name="Birren B.W."/>
            <person name="Taylor J.W."/>
        </authorList>
    </citation>
    <scope>NUCLEOTIDE SEQUENCE [LARGE SCALE GENOMIC DNA]</scope>
    <source>
        <strain evidence="3">C735</strain>
    </source>
</reference>
<dbReference type="VEuPathDB" id="FungiDB:CPC735_032230"/>
<accession>C5P597</accession>
<name>C5P597_COCP7</name>
<dbReference type="UniPathway" id="UPA00113">
    <property type="reaction ID" value="UER00529"/>
</dbReference>
<dbReference type="Gene3D" id="3.40.630.30">
    <property type="match status" value="1"/>
</dbReference>
<dbReference type="InterPro" id="IPR000182">
    <property type="entry name" value="GNAT_dom"/>
</dbReference>
<dbReference type="PROSITE" id="PS51186">
    <property type="entry name" value="GNAT"/>
    <property type="match status" value="1"/>
</dbReference>
<organism evidence="2 3">
    <name type="scientific">Coccidioides posadasii (strain C735)</name>
    <name type="common">Valley fever fungus</name>
    <dbReference type="NCBI Taxonomy" id="222929"/>
    <lineage>
        <taxon>Eukaryota</taxon>
        <taxon>Fungi</taxon>
        <taxon>Dikarya</taxon>
        <taxon>Ascomycota</taxon>
        <taxon>Pezizomycotina</taxon>
        <taxon>Eurotiomycetes</taxon>
        <taxon>Eurotiomycetidae</taxon>
        <taxon>Onygenales</taxon>
        <taxon>Onygenaceae</taxon>
        <taxon>Coccidioides</taxon>
    </lineage>
</organism>
<protein>
    <submittedName>
        <fullName evidence="2">GNAT family acetyltransferase, putative</fullName>
    </submittedName>
</protein>
<evidence type="ECO:0000259" key="1">
    <source>
        <dbReference type="PROSITE" id="PS51186"/>
    </source>
</evidence>
<proteinExistence type="predicted"/>
<dbReference type="AlphaFoldDB" id="C5P597"/>
<dbReference type="InterPro" id="IPR016181">
    <property type="entry name" value="Acyl_CoA_acyltransferase"/>
</dbReference>
<dbReference type="EMBL" id="ACFW01000025">
    <property type="protein sequence ID" value="EER27887.1"/>
    <property type="molecule type" value="Genomic_DNA"/>
</dbReference>
<dbReference type="RefSeq" id="XP_003070032.1">
    <property type="nucleotide sequence ID" value="XM_003069986.1"/>
</dbReference>
<gene>
    <name evidence="2" type="ORF">CPC735_032230</name>
</gene>
<dbReference type="GO" id="GO:0016747">
    <property type="term" value="F:acyltransferase activity, transferring groups other than amino-acyl groups"/>
    <property type="evidence" value="ECO:0007669"/>
    <property type="project" value="InterPro"/>
</dbReference>